<organism evidence="1 2">
    <name type="scientific">Araneus ventricosus</name>
    <name type="common">Orbweaver spider</name>
    <name type="synonym">Epeira ventricosa</name>
    <dbReference type="NCBI Taxonomy" id="182803"/>
    <lineage>
        <taxon>Eukaryota</taxon>
        <taxon>Metazoa</taxon>
        <taxon>Ecdysozoa</taxon>
        <taxon>Arthropoda</taxon>
        <taxon>Chelicerata</taxon>
        <taxon>Arachnida</taxon>
        <taxon>Araneae</taxon>
        <taxon>Araneomorphae</taxon>
        <taxon>Entelegynae</taxon>
        <taxon>Araneoidea</taxon>
        <taxon>Araneidae</taxon>
        <taxon>Araneus</taxon>
    </lineage>
</organism>
<protein>
    <submittedName>
        <fullName evidence="1">Uncharacterized protein</fullName>
    </submittedName>
</protein>
<dbReference type="Proteomes" id="UP000499080">
    <property type="component" value="Unassembled WGS sequence"/>
</dbReference>
<sequence>MGIIKKDNQSVRIRSINRIYEGGLRIAVADDEIRTIKTSLENENIVTDRFELYTPRKRKPQIIIYNAEKELEDQEVLLKELLTKTVFLANKRNESPIKNFKIHSRTQGLITGS</sequence>
<comment type="caution">
    <text evidence="1">The sequence shown here is derived from an EMBL/GenBank/DDBJ whole genome shotgun (WGS) entry which is preliminary data.</text>
</comment>
<accession>A0A4Y2SBR1</accession>
<dbReference type="AlphaFoldDB" id="A0A4Y2SBR1"/>
<evidence type="ECO:0000313" key="1">
    <source>
        <dbReference type="EMBL" id="GBN85664.1"/>
    </source>
</evidence>
<evidence type="ECO:0000313" key="2">
    <source>
        <dbReference type="Proteomes" id="UP000499080"/>
    </source>
</evidence>
<gene>
    <name evidence="1" type="ORF">AVEN_171883_1</name>
</gene>
<dbReference type="EMBL" id="BGPR01020882">
    <property type="protein sequence ID" value="GBN85664.1"/>
    <property type="molecule type" value="Genomic_DNA"/>
</dbReference>
<proteinExistence type="predicted"/>
<keyword evidence="2" id="KW-1185">Reference proteome</keyword>
<name>A0A4Y2SBR1_ARAVE</name>
<reference evidence="1 2" key="1">
    <citation type="journal article" date="2019" name="Sci. Rep.">
        <title>Orb-weaving spider Araneus ventricosus genome elucidates the spidroin gene catalogue.</title>
        <authorList>
            <person name="Kono N."/>
            <person name="Nakamura H."/>
            <person name="Ohtoshi R."/>
            <person name="Moran D.A.P."/>
            <person name="Shinohara A."/>
            <person name="Yoshida Y."/>
            <person name="Fujiwara M."/>
            <person name="Mori M."/>
            <person name="Tomita M."/>
            <person name="Arakawa K."/>
        </authorList>
    </citation>
    <scope>NUCLEOTIDE SEQUENCE [LARGE SCALE GENOMIC DNA]</scope>
</reference>